<gene>
    <name evidence="3" type="ORF">E1B28_006863</name>
</gene>
<feature type="compositionally biased region" description="Polar residues" evidence="1">
    <location>
        <begin position="487"/>
        <end position="502"/>
    </location>
</feature>
<evidence type="ECO:0000313" key="4">
    <source>
        <dbReference type="Proteomes" id="UP001049176"/>
    </source>
</evidence>
<feature type="region of interest" description="Disordered" evidence="1">
    <location>
        <begin position="247"/>
        <end position="389"/>
    </location>
</feature>
<reference evidence="3" key="1">
    <citation type="journal article" date="2021" name="Genome Biol. Evol.">
        <title>The assembled and annotated genome of the fairy-ring fungus Marasmius oreades.</title>
        <authorList>
            <person name="Hiltunen M."/>
            <person name="Ament-Velasquez S.L."/>
            <person name="Johannesson H."/>
        </authorList>
    </citation>
    <scope>NUCLEOTIDE SEQUENCE</scope>
    <source>
        <strain evidence="3">03SP1</strain>
    </source>
</reference>
<feature type="region of interest" description="Disordered" evidence="1">
    <location>
        <begin position="407"/>
        <end position="504"/>
    </location>
</feature>
<accession>A0A9P7S0F8</accession>
<dbReference type="AlphaFoldDB" id="A0A9P7S0F8"/>
<feature type="compositionally biased region" description="Polar residues" evidence="1">
    <location>
        <begin position="312"/>
        <end position="326"/>
    </location>
</feature>
<feature type="compositionally biased region" description="Gly residues" evidence="1">
    <location>
        <begin position="431"/>
        <end position="443"/>
    </location>
</feature>
<keyword evidence="2" id="KW-1133">Transmembrane helix</keyword>
<feature type="region of interest" description="Disordered" evidence="1">
    <location>
        <begin position="1"/>
        <end position="63"/>
    </location>
</feature>
<dbReference type="KEGG" id="more:E1B28_006863"/>
<evidence type="ECO:0000256" key="1">
    <source>
        <dbReference type="SAM" id="MobiDB-lite"/>
    </source>
</evidence>
<dbReference type="EMBL" id="CM032184">
    <property type="protein sequence ID" value="KAG7093174.1"/>
    <property type="molecule type" value="Genomic_DNA"/>
</dbReference>
<feature type="compositionally biased region" description="Low complexity" evidence="1">
    <location>
        <begin position="372"/>
        <end position="381"/>
    </location>
</feature>
<evidence type="ECO:0000256" key="2">
    <source>
        <dbReference type="SAM" id="Phobius"/>
    </source>
</evidence>
<sequence length="552" mass="58076">MLSRSTSPTPPTATTTGTSTSSTSFGSTSMSLTTTSSSTSTPSASVESTPGGTQPPPSREDITDTSTILTHHVSTSSVTVVTTEVKTTLVNRPGSNGEQHPTTVLETITVFYTQSPTETETVRDSSTGLGMSGVMASGRSEASTSGTSTRIGEIIGAVVGGVLGIALIPAMLVVYYRRRKINRLSSAFDGDFDPYRVERAQSQRIPHPVMRYSISGSTHDLPTLPNIPLPSYADDRVHHMTRTVQYEATNPTPSPPYSPLASSSVHGGNYGQYADTGGYHPPSSPSKQSSPTHIPIQTRSDWDHPSPGPSICSLQGHGTTTNTDLGSHSHSYSPPSSMEHGSMVAAADGNRSILRSPTLDSSNAHGSDRAQSSSSQPFVSSKFHDHEHYSDDNHHMRYEMAHSPIPDAYAPGFGSQDSNPVDDGIREGHGSANGEGGGSGSGARAGRRKRLSVANPDPDGDVGPGLGDDLGGDHGGDDVDGERTSEGQRTPTTSTSDAIATQNEEKTVYAGGYDESAWKAYLESGPVLRRSMVHDGRDIAADGTFESDTRNV</sequence>
<feature type="compositionally biased region" description="Low complexity" evidence="1">
    <location>
        <begin position="12"/>
        <end position="50"/>
    </location>
</feature>
<dbReference type="Proteomes" id="UP001049176">
    <property type="component" value="Chromosome 4"/>
</dbReference>
<feature type="compositionally biased region" description="Basic and acidic residues" evidence="1">
    <location>
        <begin position="471"/>
        <end position="486"/>
    </location>
</feature>
<feature type="region of interest" description="Disordered" evidence="1">
    <location>
        <begin position="116"/>
        <end position="146"/>
    </location>
</feature>
<protein>
    <submittedName>
        <fullName evidence="3">Uncharacterized protein</fullName>
    </submittedName>
</protein>
<feature type="compositionally biased region" description="Polar residues" evidence="1">
    <location>
        <begin position="353"/>
        <end position="371"/>
    </location>
</feature>
<proteinExistence type="predicted"/>
<name>A0A9P7S0F8_9AGAR</name>
<keyword evidence="4" id="KW-1185">Reference proteome</keyword>
<keyword evidence="2" id="KW-0812">Transmembrane</keyword>
<keyword evidence="2" id="KW-0472">Membrane</keyword>
<dbReference type="RefSeq" id="XP_043009644.1">
    <property type="nucleotide sequence ID" value="XM_043151564.1"/>
</dbReference>
<comment type="caution">
    <text evidence="3">The sequence shown here is derived from an EMBL/GenBank/DDBJ whole genome shotgun (WGS) entry which is preliminary data.</text>
</comment>
<organism evidence="3 4">
    <name type="scientific">Marasmius oreades</name>
    <name type="common">fairy-ring Marasmius</name>
    <dbReference type="NCBI Taxonomy" id="181124"/>
    <lineage>
        <taxon>Eukaryota</taxon>
        <taxon>Fungi</taxon>
        <taxon>Dikarya</taxon>
        <taxon>Basidiomycota</taxon>
        <taxon>Agaricomycotina</taxon>
        <taxon>Agaricomycetes</taxon>
        <taxon>Agaricomycetidae</taxon>
        <taxon>Agaricales</taxon>
        <taxon>Marasmiineae</taxon>
        <taxon>Marasmiaceae</taxon>
        <taxon>Marasmius</taxon>
    </lineage>
</organism>
<evidence type="ECO:0000313" key="3">
    <source>
        <dbReference type="EMBL" id="KAG7093174.1"/>
    </source>
</evidence>
<feature type="transmembrane region" description="Helical" evidence="2">
    <location>
        <begin position="154"/>
        <end position="176"/>
    </location>
</feature>
<feature type="compositionally biased region" description="Polar residues" evidence="1">
    <location>
        <begin position="116"/>
        <end position="129"/>
    </location>
</feature>
<dbReference type="CDD" id="cd12087">
    <property type="entry name" value="TM_EGFR-like"/>
    <property type="match status" value="1"/>
</dbReference>
<dbReference type="GeneID" id="66075939"/>
<feature type="compositionally biased region" description="Low complexity" evidence="1">
    <location>
        <begin position="328"/>
        <end position="337"/>
    </location>
</feature>